<evidence type="ECO:0000313" key="1">
    <source>
        <dbReference type="EMBL" id="QDT19157.1"/>
    </source>
</evidence>
<sequence length="147" mass="17330">MSYQFNAVFSCEESLISEQYENEQFVIQNITDHKLKTGIQFKQYFDLEFRMSIAVLSRLVGLISCFEITEGVWVHHGSTPDGRRRFIDGMLFRDSNLHLSTRQYCESDARKVNQRDEVWYSLFESYGLSFSDVFSFPDMSRAFWGNQ</sequence>
<accession>A0A517PIE2</accession>
<protein>
    <submittedName>
        <fullName evidence="1">Uncharacterized protein</fullName>
    </submittedName>
</protein>
<proteinExistence type="predicted"/>
<gene>
    <name evidence="1" type="ORF">HG66A1_09210</name>
</gene>
<dbReference type="Proteomes" id="UP000320421">
    <property type="component" value="Chromosome"/>
</dbReference>
<evidence type="ECO:0000313" key="2">
    <source>
        <dbReference type="Proteomes" id="UP000320421"/>
    </source>
</evidence>
<dbReference type="EMBL" id="CP036266">
    <property type="protein sequence ID" value="QDT19157.1"/>
    <property type="molecule type" value="Genomic_DNA"/>
</dbReference>
<reference evidence="1 2" key="1">
    <citation type="submission" date="2019-02" db="EMBL/GenBank/DDBJ databases">
        <title>Deep-cultivation of Planctomycetes and their phenomic and genomic characterization uncovers novel biology.</title>
        <authorList>
            <person name="Wiegand S."/>
            <person name="Jogler M."/>
            <person name="Boedeker C."/>
            <person name="Pinto D."/>
            <person name="Vollmers J."/>
            <person name="Rivas-Marin E."/>
            <person name="Kohn T."/>
            <person name="Peeters S.H."/>
            <person name="Heuer A."/>
            <person name="Rast P."/>
            <person name="Oberbeckmann S."/>
            <person name="Bunk B."/>
            <person name="Jeske O."/>
            <person name="Meyerdierks A."/>
            <person name="Storesund J.E."/>
            <person name="Kallscheuer N."/>
            <person name="Luecker S."/>
            <person name="Lage O.M."/>
            <person name="Pohl T."/>
            <person name="Merkel B.J."/>
            <person name="Hornburger P."/>
            <person name="Mueller R.-W."/>
            <person name="Bruemmer F."/>
            <person name="Labrenz M."/>
            <person name="Spormann A.M."/>
            <person name="Op den Camp H."/>
            <person name="Overmann J."/>
            <person name="Amann R."/>
            <person name="Jetten M.S.M."/>
            <person name="Mascher T."/>
            <person name="Medema M.H."/>
            <person name="Devos D.P."/>
            <person name="Kaster A.-K."/>
            <person name="Ovreas L."/>
            <person name="Rohde M."/>
            <person name="Galperin M.Y."/>
            <person name="Jogler C."/>
        </authorList>
    </citation>
    <scope>NUCLEOTIDE SEQUENCE [LARGE SCALE GENOMIC DNA]</scope>
    <source>
        <strain evidence="1 2">HG66A1</strain>
    </source>
</reference>
<keyword evidence="2" id="KW-1185">Reference proteome</keyword>
<name>A0A517PIE2_9PLAN</name>
<dbReference type="RefSeq" id="WP_145181038.1">
    <property type="nucleotide sequence ID" value="NZ_CP036266.1"/>
</dbReference>
<dbReference type="AlphaFoldDB" id="A0A517PIE2"/>
<organism evidence="1 2">
    <name type="scientific">Gimesia chilikensis</name>
    <dbReference type="NCBI Taxonomy" id="2605989"/>
    <lineage>
        <taxon>Bacteria</taxon>
        <taxon>Pseudomonadati</taxon>
        <taxon>Planctomycetota</taxon>
        <taxon>Planctomycetia</taxon>
        <taxon>Planctomycetales</taxon>
        <taxon>Planctomycetaceae</taxon>
        <taxon>Gimesia</taxon>
    </lineage>
</organism>